<dbReference type="GO" id="GO:0003676">
    <property type="term" value="F:nucleic acid binding"/>
    <property type="evidence" value="ECO:0007669"/>
    <property type="project" value="InterPro"/>
</dbReference>
<dbReference type="InterPro" id="IPR011856">
    <property type="entry name" value="tRNA_endonuc-like_dom_sf"/>
</dbReference>
<feature type="domain" description="YhcG N-terminal" evidence="2">
    <location>
        <begin position="25"/>
        <end position="186"/>
    </location>
</feature>
<dbReference type="Proteomes" id="UP000195667">
    <property type="component" value="Unassembled WGS sequence"/>
</dbReference>
<evidence type="ECO:0000259" key="2">
    <source>
        <dbReference type="Pfam" id="PF17761"/>
    </source>
</evidence>
<evidence type="ECO:0000259" key="1">
    <source>
        <dbReference type="Pfam" id="PF06250"/>
    </source>
</evidence>
<dbReference type="InterPro" id="IPR041527">
    <property type="entry name" value="YhcG_N"/>
</dbReference>
<feature type="domain" description="YhcG PDDEXK nuclease" evidence="1">
    <location>
        <begin position="212"/>
        <end position="361"/>
    </location>
</feature>
<evidence type="ECO:0000313" key="3">
    <source>
        <dbReference type="EMBL" id="SJM91011.1"/>
    </source>
</evidence>
<evidence type="ECO:0000313" key="4">
    <source>
        <dbReference type="Proteomes" id="UP000195667"/>
    </source>
</evidence>
<dbReference type="RefSeq" id="WP_217884068.1">
    <property type="nucleotide sequence ID" value="NZ_FUKI01000079.1"/>
</dbReference>
<organism evidence="3 4">
    <name type="scientific">Crenothrix polyspora</name>
    <dbReference type="NCBI Taxonomy" id="360316"/>
    <lineage>
        <taxon>Bacteria</taxon>
        <taxon>Pseudomonadati</taxon>
        <taxon>Pseudomonadota</taxon>
        <taxon>Gammaproteobacteria</taxon>
        <taxon>Methylococcales</taxon>
        <taxon>Crenotrichaceae</taxon>
        <taxon>Crenothrix</taxon>
    </lineage>
</organism>
<proteinExistence type="predicted"/>
<accession>A0A1R4H4Q4</accession>
<dbReference type="Pfam" id="PF06250">
    <property type="entry name" value="YhcG_C"/>
    <property type="match status" value="1"/>
</dbReference>
<dbReference type="EMBL" id="FUKI01000079">
    <property type="protein sequence ID" value="SJM91011.1"/>
    <property type="molecule type" value="Genomic_DNA"/>
</dbReference>
<dbReference type="Gene3D" id="3.40.1350.10">
    <property type="match status" value="1"/>
</dbReference>
<name>A0A1R4H4Q4_9GAMM</name>
<keyword evidence="4" id="KW-1185">Reference proteome</keyword>
<protein>
    <recommendedName>
        <fullName evidence="5">Cytoplasmic protein</fullName>
    </recommendedName>
</protein>
<sequence length="385" mass="44314">MAKPSTPTLSFEQLVVAIGQVHAEMAAQAGRAVNISLTLRNWLIGAYIVEYEQQGSDRAHYGDRLLERLSHDLLKAGVVRTEERELRRYRQFYTTYPQIRDSLPPELKAQLSQHGTTAIPKIRDSLNPELTTFSKEIVGKLSFTHIAELLKCDDATKRTFYEMECIRGNWTVRELKRQIASLYYERSGLSTNKQRLSELTQASAEAATPTLMIRDPYVFEFLGLKPQEVMSESHLEDQLLDKLQEFLLELGHGFCFEARQKRILIGETHYFIDMVFYHRILKCHVLVELKLAEFNHENIGQLNTYVSWYRQNMMTEGDNPPVGILLCTQKDHALVEYALAGIDNGIFVSKYLLELPKKEDMQRFIEAQLADDQLAQMDKKGPAHE</sequence>
<dbReference type="AlphaFoldDB" id="A0A1R4H4Q4"/>
<gene>
    <name evidence="3" type="ORF">CRENPOLYSF1_170054</name>
</gene>
<dbReference type="InterPro" id="IPR009362">
    <property type="entry name" value="YhcG_C"/>
</dbReference>
<dbReference type="PANTHER" id="PTHR30547">
    <property type="entry name" value="UNCHARACTERIZED PROTEIN YHCG-RELATED"/>
    <property type="match status" value="1"/>
</dbReference>
<reference evidence="4" key="1">
    <citation type="submission" date="2017-02" db="EMBL/GenBank/DDBJ databases">
        <authorList>
            <person name="Daims H."/>
        </authorList>
    </citation>
    <scope>NUCLEOTIDE SEQUENCE [LARGE SCALE GENOMIC DNA]</scope>
</reference>
<dbReference type="InterPro" id="IPR053148">
    <property type="entry name" value="PD-DEXK-like_domain"/>
</dbReference>
<dbReference type="Pfam" id="PF17761">
    <property type="entry name" value="DUF1016_N"/>
    <property type="match status" value="1"/>
</dbReference>
<evidence type="ECO:0008006" key="5">
    <source>
        <dbReference type="Google" id="ProtNLM"/>
    </source>
</evidence>
<dbReference type="PANTHER" id="PTHR30547:SF5">
    <property type="entry name" value="NUCLEASE YHCG-RELATED"/>
    <property type="match status" value="1"/>
</dbReference>